<sequence>MFPQDPESFNHKWAYINGIRMHYVEEGPADGPLIVLSHGYPDFWYGWRNQIPYLAAKGYHVICPDQRGFGQSYGPYVAPGDTENLKQYGWKNITKDLADLLTYVSGSSTSKAIFLGHDWGGIVVWRMAGWYPERVRAVAAVCTPYDPPKTKWFCEPQTDTDLLQNAELYFKMMLRGRKDGHARLFATEHMKGLDPKTYPLGSIVTQKDIDYYVLNYKRSGFHAPLNWYRTREINYKDELVLPKNLDLECLMVIATQDPALPPSMAKNMSKYVKNCTYKTVEAAHWMGAEQPAQLNAILGEWLDVIKTKVPLKQTGSHL</sequence>
<dbReference type="GeneID" id="42003494"/>
<name>A0A507C878_9FUNG</name>
<dbReference type="EMBL" id="QEAO01000009">
    <property type="protein sequence ID" value="TPX35349.1"/>
    <property type="molecule type" value="Genomic_DNA"/>
</dbReference>
<evidence type="ECO:0000259" key="3">
    <source>
        <dbReference type="Pfam" id="PF00561"/>
    </source>
</evidence>
<proteinExistence type="inferred from homology"/>
<dbReference type="InterPro" id="IPR000073">
    <property type="entry name" value="AB_hydrolase_1"/>
</dbReference>
<dbReference type="Pfam" id="PF00561">
    <property type="entry name" value="Abhydrolase_1"/>
    <property type="match status" value="1"/>
</dbReference>
<dbReference type="PANTHER" id="PTHR43329">
    <property type="entry name" value="EPOXIDE HYDROLASE"/>
    <property type="match status" value="1"/>
</dbReference>
<dbReference type="SUPFAM" id="SSF53474">
    <property type="entry name" value="alpha/beta-Hydrolases"/>
    <property type="match status" value="1"/>
</dbReference>
<comment type="caution">
    <text evidence="4">The sequence shown here is derived from an EMBL/GenBank/DDBJ whole genome shotgun (WGS) entry which is preliminary data.</text>
</comment>
<keyword evidence="1" id="KW-0378">Hydrolase</keyword>
<dbReference type="STRING" id="1806994.A0A507C878"/>
<protein>
    <recommendedName>
        <fullName evidence="3">AB hydrolase-1 domain-containing protein</fullName>
    </recommendedName>
</protein>
<accession>A0A507C878</accession>
<keyword evidence="5" id="KW-1185">Reference proteome</keyword>
<dbReference type="GO" id="GO:0016787">
    <property type="term" value="F:hydrolase activity"/>
    <property type="evidence" value="ECO:0007669"/>
    <property type="project" value="UniProtKB-KW"/>
</dbReference>
<evidence type="ECO:0000313" key="5">
    <source>
        <dbReference type="Proteomes" id="UP000319731"/>
    </source>
</evidence>
<feature type="domain" description="AB hydrolase-1" evidence="3">
    <location>
        <begin position="32"/>
        <end position="286"/>
    </location>
</feature>
<dbReference type="InterPro" id="IPR029058">
    <property type="entry name" value="AB_hydrolase_fold"/>
</dbReference>
<evidence type="ECO:0000256" key="2">
    <source>
        <dbReference type="ARBA" id="ARBA00038334"/>
    </source>
</evidence>
<reference evidence="4 5" key="1">
    <citation type="journal article" date="2019" name="Sci. Rep.">
        <title>Comparative genomics of chytrid fungi reveal insights into the obligate biotrophic and pathogenic lifestyle of Synchytrium endobioticum.</title>
        <authorList>
            <person name="van de Vossenberg B.T.L.H."/>
            <person name="Warris S."/>
            <person name="Nguyen H.D.T."/>
            <person name="van Gent-Pelzer M.P.E."/>
            <person name="Joly D.L."/>
            <person name="van de Geest H.C."/>
            <person name="Bonants P.J.M."/>
            <person name="Smith D.S."/>
            <person name="Levesque C.A."/>
            <person name="van der Lee T.A.J."/>
        </authorList>
    </citation>
    <scope>NUCLEOTIDE SEQUENCE [LARGE SCALE GENOMIC DNA]</scope>
    <source>
        <strain evidence="4 5">JEL517</strain>
    </source>
</reference>
<gene>
    <name evidence="4" type="ORF">SmJEL517_g02269</name>
</gene>
<dbReference type="RefSeq" id="XP_031025876.1">
    <property type="nucleotide sequence ID" value="XM_031168197.1"/>
</dbReference>
<dbReference type="Proteomes" id="UP000319731">
    <property type="component" value="Unassembled WGS sequence"/>
</dbReference>
<comment type="similarity">
    <text evidence="2">Belongs to the AB hydrolase superfamily. Epoxide hydrolase family.</text>
</comment>
<evidence type="ECO:0000256" key="1">
    <source>
        <dbReference type="ARBA" id="ARBA00022801"/>
    </source>
</evidence>
<dbReference type="Gene3D" id="3.40.50.1820">
    <property type="entry name" value="alpha/beta hydrolase"/>
    <property type="match status" value="1"/>
</dbReference>
<dbReference type="AlphaFoldDB" id="A0A507C878"/>
<dbReference type="PRINTS" id="PR00412">
    <property type="entry name" value="EPOXHYDRLASE"/>
</dbReference>
<dbReference type="OrthoDB" id="408373at2759"/>
<organism evidence="4 5">
    <name type="scientific">Synchytrium microbalum</name>
    <dbReference type="NCBI Taxonomy" id="1806994"/>
    <lineage>
        <taxon>Eukaryota</taxon>
        <taxon>Fungi</taxon>
        <taxon>Fungi incertae sedis</taxon>
        <taxon>Chytridiomycota</taxon>
        <taxon>Chytridiomycota incertae sedis</taxon>
        <taxon>Chytridiomycetes</taxon>
        <taxon>Synchytriales</taxon>
        <taxon>Synchytriaceae</taxon>
        <taxon>Synchytrium</taxon>
    </lineage>
</organism>
<evidence type="ECO:0000313" key="4">
    <source>
        <dbReference type="EMBL" id="TPX35349.1"/>
    </source>
</evidence>
<dbReference type="InterPro" id="IPR000639">
    <property type="entry name" value="Epox_hydrolase-like"/>
</dbReference>